<name>A0A840X2L2_9MICO</name>
<dbReference type="PROSITE" id="PS51464">
    <property type="entry name" value="SIS"/>
    <property type="match status" value="1"/>
</dbReference>
<dbReference type="Pfam" id="PF01380">
    <property type="entry name" value="SIS"/>
    <property type="match status" value="1"/>
</dbReference>
<dbReference type="GO" id="GO:0004360">
    <property type="term" value="F:glutamine-fructose-6-phosphate transaminase (isomerizing) activity"/>
    <property type="evidence" value="ECO:0007669"/>
    <property type="project" value="UniProtKB-EC"/>
</dbReference>
<dbReference type="GO" id="GO:0006047">
    <property type="term" value="P:UDP-N-acetylglucosamine metabolic process"/>
    <property type="evidence" value="ECO:0007669"/>
    <property type="project" value="TreeGrafter"/>
</dbReference>
<evidence type="ECO:0000259" key="4">
    <source>
        <dbReference type="PROSITE" id="PS51464"/>
    </source>
</evidence>
<gene>
    <name evidence="5" type="ORF">BJ959_000199</name>
</gene>
<dbReference type="EC" id="2.6.1.16" evidence="2"/>
<dbReference type="EMBL" id="JACHBS010000001">
    <property type="protein sequence ID" value="MBB5616703.1"/>
    <property type="molecule type" value="Genomic_DNA"/>
</dbReference>
<evidence type="ECO:0000256" key="1">
    <source>
        <dbReference type="ARBA" id="ARBA00001031"/>
    </source>
</evidence>
<accession>A0A840X2L2</accession>
<reference evidence="5 6" key="1">
    <citation type="submission" date="2020-08" db="EMBL/GenBank/DDBJ databases">
        <title>Sequencing the genomes of 1000 actinobacteria strains.</title>
        <authorList>
            <person name="Klenk H.-P."/>
        </authorList>
    </citation>
    <scope>NUCLEOTIDE SEQUENCE [LARGE SCALE GENOMIC DNA]</scope>
    <source>
        <strain evidence="5 6">DSM 23889</strain>
    </source>
</reference>
<dbReference type="GO" id="GO:0097367">
    <property type="term" value="F:carbohydrate derivative binding"/>
    <property type="evidence" value="ECO:0007669"/>
    <property type="project" value="InterPro"/>
</dbReference>
<dbReference type="SUPFAM" id="SSF53697">
    <property type="entry name" value="SIS domain"/>
    <property type="match status" value="1"/>
</dbReference>
<keyword evidence="6" id="KW-1185">Reference proteome</keyword>
<evidence type="ECO:0000313" key="6">
    <source>
        <dbReference type="Proteomes" id="UP000552883"/>
    </source>
</evidence>
<dbReference type="Gene3D" id="3.40.50.10490">
    <property type="entry name" value="Glucose-6-phosphate isomerase like protein, domain 1"/>
    <property type="match status" value="1"/>
</dbReference>
<dbReference type="PANTHER" id="PTHR10937:SF0">
    <property type="entry name" value="GLUTAMINE--FRUCTOSE-6-PHOSPHATE TRANSAMINASE (ISOMERIZING)"/>
    <property type="match status" value="1"/>
</dbReference>
<dbReference type="OrthoDB" id="3285577at2"/>
<organism evidence="5 6">
    <name type="scientific">Microcella frigidaquae</name>
    <dbReference type="NCBI Taxonomy" id="424758"/>
    <lineage>
        <taxon>Bacteria</taxon>
        <taxon>Bacillati</taxon>
        <taxon>Actinomycetota</taxon>
        <taxon>Actinomycetes</taxon>
        <taxon>Micrococcales</taxon>
        <taxon>Microbacteriaceae</taxon>
        <taxon>Microcella</taxon>
    </lineage>
</organism>
<feature type="domain" description="SIS" evidence="4">
    <location>
        <begin position="30"/>
        <end position="167"/>
    </location>
</feature>
<evidence type="ECO:0000256" key="2">
    <source>
        <dbReference type="ARBA" id="ARBA00012916"/>
    </source>
</evidence>
<dbReference type="RefSeq" id="WP_153981123.1">
    <property type="nucleotide sequence ID" value="NZ_BAAANZ010000001.1"/>
</dbReference>
<dbReference type="Proteomes" id="UP000552883">
    <property type="component" value="Unassembled WGS sequence"/>
</dbReference>
<dbReference type="PANTHER" id="PTHR10937">
    <property type="entry name" value="GLUCOSAMINE--FRUCTOSE-6-PHOSPHATE AMINOTRANSFERASE, ISOMERIZING"/>
    <property type="match status" value="1"/>
</dbReference>
<protein>
    <recommendedName>
        <fullName evidence="3">Glutamine--fructose-6-phosphate aminotransferase [isomerizing]</fullName>
        <ecNumber evidence="2">2.6.1.16</ecNumber>
    </recommendedName>
</protein>
<dbReference type="GO" id="GO:0006487">
    <property type="term" value="P:protein N-linked glycosylation"/>
    <property type="evidence" value="ECO:0007669"/>
    <property type="project" value="TreeGrafter"/>
</dbReference>
<sequence>MDTTRFPDDLTAIPASYRALAGALDQIDDLASVLGASRPARVLILGMGSSRYAADRVARAARATGRAVVAEWASAVQLPPPSDDLVVVAVSATGRSAEVLAAVEPYAGRGRLIAVTNAVTSPLAERADAVIDLRAGVESSGVASRTYRHTIVVLEHLFRLADRQRSRDELNRAAAATETLQATVSDWRPALAQVLDSGDGVHVLAPAERFCSAQQAALMVRELPRRLAVACETGDWAHVDVYTSRTHDYRAAVLTGSAWDAQAVEWLRSRGARFAAIGGELPGAEFALRFPDDHDDRVRVLVETLPFELVAAEWLAQDPEFGFSRRPLDRGGAGG</sequence>
<evidence type="ECO:0000313" key="5">
    <source>
        <dbReference type="EMBL" id="MBB5616703.1"/>
    </source>
</evidence>
<comment type="catalytic activity">
    <reaction evidence="1">
        <text>D-fructose 6-phosphate + L-glutamine = D-glucosamine 6-phosphate + L-glutamate</text>
        <dbReference type="Rhea" id="RHEA:13237"/>
        <dbReference type="ChEBI" id="CHEBI:29985"/>
        <dbReference type="ChEBI" id="CHEBI:58359"/>
        <dbReference type="ChEBI" id="CHEBI:58725"/>
        <dbReference type="ChEBI" id="CHEBI:61527"/>
        <dbReference type="EC" id="2.6.1.16"/>
    </reaction>
</comment>
<dbReference type="GO" id="GO:0006002">
    <property type="term" value="P:fructose 6-phosphate metabolic process"/>
    <property type="evidence" value="ECO:0007669"/>
    <property type="project" value="TreeGrafter"/>
</dbReference>
<comment type="caution">
    <text evidence="5">The sequence shown here is derived from an EMBL/GenBank/DDBJ whole genome shotgun (WGS) entry which is preliminary data.</text>
</comment>
<dbReference type="AlphaFoldDB" id="A0A840X2L2"/>
<dbReference type="InterPro" id="IPR046348">
    <property type="entry name" value="SIS_dom_sf"/>
</dbReference>
<dbReference type="InterPro" id="IPR001347">
    <property type="entry name" value="SIS_dom"/>
</dbReference>
<proteinExistence type="predicted"/>
<evidence type="ECO:0000256" key="3">
    <source>
        <dbReference type="ARBA" id="ARBA00016090"/>
    </source>
</evidence>